<evidence type="ECO:0000256" key="7">
    <source>
        <dbReference type="SAM" id="MobiDB-lite"/>
    </source>
</evidence>
<name>G4TCD7_SERID</name>
<feature type="compositionally biased region" description="Polar residues" evidence="7">
    <location>
        <begin position="42"/>
        <end position="51"/>
    </location>
</feature>
<dbReference type="SUPFAM" id="SSF46689">
    <property type="entry name" value="Homeodomain-like"/>
    <property type="match status" value="1"/>
</dbReference>
<dbReference type="GO" id="GO:0000981">
    <property type="term" value="F:DNA-binding transcription factor activity, RNA polymerase II-specific"/>
    <property type="evidence" value="ECO:0007669"/>
    <property type="project" value="TreeGrafter"/>
</dbReference>
<comment type="subcellular location">
    <subcellularLocation>
        <location evidence="1 5 6">Nucleus</location>
    </subcellularLocation>
</comment>
<evidence type="ECO:0000256" key="6">
    <source>
        <dbReference type="RuleBase" id="RU000682"/>
    </source>
</evidence>
<keyword evidence="3 5" id="KW-0371">Homeobox</keyword>
<evidence type="ECO:0000256" key="5">
    <source>
        <dbReference type="PROSITE-ProRule" id="PRU00108"/>
    </source>
</evidence>
<dbReference type="HOGENOM" id="CLU_538737_0_0_1"/>
<feature type="DNA-binding region" description="Homeobox" evidence="5">
    <location>
        <begin position="96"/>
        <end position="156"/>
    </location>
</feature>
<dbReference type="PANTHER" id="PTHR24208">
    <property type="entry name" value="LIM/HOMEOBOX PROTEIN LHX"/>
    <property type="match status" value="1"/>
</dbReference>
<keyword evidence="2 5" id="KW-0238">DNA-binding</keyword>
<feature type="region of interest" description="Disordered" evidence="7">
    <location>
        <begin position="1"/>
        <end position="70"/>
    </location>
</feature>
<feature type="compositionally biased region" description="Polar residues" evidence="7">
    <location>
        <begin position="430"/>
        <end position="439"/>
    </location>
</feature>
<dbReference type="PROSITE" id="PS50071">
    <property type="entry name" value="HOMEOBOX_2"/>
    <property type="match status" value="1"/>
</dbReference>
<dbReference type="Pfam" id="PF00046">
    <property type="entry name" value="Homeodomain"/>
    <property type="match status" value="1"/>
</dbReference>
<feature type="domain" description="Homeobox" evidence="8">
    <location>
        <begin position="94"/>
        <end position="155"/>
    </location>
</feature>
<dbReference type="SMART" id="SM00389">
    <property type="entry name" value="HOX"/>
    <property type="match status" value="1"/>
</dbReference>
<sequence length="506" mass="54012">MSQNNAETAHMSRPDALEARQNAYDSCNTVKTPVEATETPVDASNGSNGSSRADEAASSGPTTSPDVDSVIHRHPKMTTRSNKSAVLASADSVDDFKRARTKFTSEQIRELEAFFAQQGPHPTRTQRLAMAEKLQIPPRVVQIYLQNRRQRDAKNKNAAATANSAKEKAKISIAGTRLSAQAGVTEPTENAVTVEHASASAIGNLSILKEHGIQFSSDVLESTRSFEGLSGHSTFTFSSSPNTVSLNLDELETPSRPASQLFVAGTGRRATQNDLYLNNKLWTRILSSPPSPATSRKRLYETLRQSFLAQPTEPKGRESSESSRPAAGALETVGVNLPANEGKSLERKSSKIDLACAIARDVKVGAKPTAPLKVSESHHIESGRPRTASGVKRLREETNENEAPRKRTASLTWSARVATPVASKAGSATEGLSTPENTIASSSPGSSVAPSVSSSATLYPDPIQGLHSSAYKELPQSVSPVVQRIDALSELEANAALVLALLPYNV</sequence>
<dbReference type="InterPro" id="IPR001356">
    <property type="entry name" value="HD"/>
</dbReference>
<proteinExistence type="predicted"/>
<dbReference type="CDD" id="cd00086">
    <property type="entry name" value="homeodomain"/>
    <property type="match status" value="1"/>
</dbReference>
<dbReference type="AlphaFoldDB" id="G4TCD7"/>
<gene>
    <name evidence="9" type="ORF">PIIN_02851</name>
</gene>
<feature type="region of interest" description="Disordered" evidence="7">
    <location>
        <begin position="370"/>
        <end position="454"/>
    </location>
</feature>
<accession>G4TCD7</accession>
<evidence type="ECO:0000256" key="4">
    <source>
        <dbReference type="ARBA" id="ARBA00023242"/>
    </source>
</evidence>
<organism evidence="9 10">
    <name type="scientific">Serendipita indica (strain DSM 11827)</name>
    <name type="common">Root endophyte fungus</name>
    <name type="synonym">Piriformospora indica</name>
    <dbReference type="NCBI Taxonomy" id="1109443"/>
    <lineage>
        <taxon>Eukaryota</taxon>
        <taxon>Fungi</taxon>
        <taxon>Dikarya</taxon>
        <taxon>Basidiomycota</taxon>
        <taxon>Agaricomycotina</taxon>
        <taxon>Agaricomycetes</taxon>
        <taxon>Sebacinales</taxon>
        <taxon>Serendipitaceae</taxon>
        <taxon>Serendipita</taxon>
    </lineage>
</organism>
<feature type="compositionally biased region" description="Basic and acidic residues" evidence="7">
    <location>
        <begin position="393"/>
        <end position="405"/>
    </location>
</feature>
<evidence type="ECO:0000259" key="8">
    <source>
        <dbReference type="PROSITE" id="PS50071"/>
    </source>
</evidence>
<dbReference type="OrthoDB" id="6159439at2759"/>
<keyword evidence="10" id="KW-1185">Reference proteome</keyword>
<dbReference type="PANTHER" id="PTHR24208:SF166">
    <property type="entry name" value="LIM HOMEOBOX TRANSCRIPTION FACTOR 1 ALPHA, ISOFORM B"/>
    <property type="match status" value="1"/>
</dbReference>
<evidence type="ECO:0000256" key="2">
    <source>
        <dbReference type="ARBA" id="ARBA00023125"/>
    </source>
</evidence>
<reference evidence="9 10" key="1">
    <citation type="journal article" date="2011" name="PLoS Pathog.">
        <title>Endophytic Life Strategies Decoded by Genome and Transcriptome Analyses of the Mutualistic Root Symbiont Piriformospora indica.</title>
        <authorList>
            <person name="Zuccaro A."/>
            <person name="Lahrmann U."/>
            <person name="Guldener U."/>
            <person name="Langen G."/>
            <person name="Pfiffi S."/>
            <person name="Biedenkopf D."/>
            <person name="Wong P."/>
            <person name="Samans B."/>
            <person name="Grimm C."/>
            <person name="Basiewicz M."/>
            <person name="Murat C."/>
            <person name="Martin F."/>
            <person name="Kogel K.H."/>
        </authorList>
    </citation>
    <scope>NUCLEOTIDE SEQUENCE [LARGE SCALE GENOMIC DNA]</scope>
    <source>
        <strain evidence="9 10">DSM 11827</strain>
    </source>
</reference>
<feature type="region of interest" description="Disordered" evidence="7">
    <location>
        <begin position="307"/>
        <end position="335"/>
    </location>
</feature>
<feature type="compositionally biased region" description="Low complexity" evidence="7">
    <location>
        <begin position="440"/>
        <end position="454"/>
    </location>
</feature>
<dbReference type="InParanoid" id="G4TCD7"/>
<protein>
    <recommendedName>
        <fullName evidence="8">Homeobox domain-containing protein</fullName>
    </recommendedName>
</protein>
<evidence type="ECO:0000256" key="3">
    <source>
        <dbReference type="ARBA" id="ARBA00023155"/>
    </source>
</evidence>
<feature type="compositionally biased region" description="Basic and acidic residues" evidence="7">
    <location>
        <begin position="375"/>
        <end position="384"/>
    </location>
</feature>
<dbReference type="Gene3D" id="1.10.10.60">
    <property type="entry name" value="Homeodomain-like"/>
    <property type="match status" value="1"/>
</dbReference>
<dbReference type="Proteomes" id="UP000007148">
    <property type="component" value="Unassembled WGS sequence"/>
</dbReference>
<dbReference type="EMBL" id="CAFZ01000044">
    <property type="protein sequence ID" value="CCA68991.1"/>
    <property type="molecule type" value="Genomic_DNA"/>
</dbReference>
<dbReference type="InterPro" id="IPR009057">
    <property type="entry name" value="Homeodomain-like_sf"/>
</dbReference>
<evidence type="ECO:0000313" key="9">
    <source>
        <dbReference type="EMBL" id="CCA68991.1"/>
    </source>
</evidence>
<dbReference type="GO" id="GO:0000977">
    <property type="term" value="F:RNA polymerase II transcription regulatory region sequence-specific DNA binding"/>
    <property type="evidence" value="ECO:0007669"/>
    <property type="project" value="TreeGrafter"/>
</dbReference>
<dbReference type="GO" id="GO:0005634">
    <property type="term" value="C:nucleus"/>
    <property type="evidence" value="ECO:0007669"/>
    <property type="project" value="UniProtKB-SubCell"/>
</dbReference>
<evidence type="ECO:0000256" key="1">
    <source>
        <dbReference type="ARBA" id="ARBA00004123"/>
    </source>
</evidence>
<keyword evidence="4 5" id="KW-0539">Nucleus</keyword>
<evidence type="ECO:0000313" key="10">
    <source>
        <dbReference type="Proteomes" id="UP000007148"/>
    </source>
</evidence>
<comment type="caution">
    <text evidence="9">The sequence shown here is derived from an EMBL/GenBank/DDBJ whole genome shotgun (WGS) entry which is preliminary data.</text>
</comment>
<dbReference type="InterPro" id="IPR050453">
    <property type="entry name" value="LIM_Homeobox_TF"/>
</dbReference>